<dbReference type="NCBIfam" id="TIGR01484">
    <property type="entry name" value="HAD-SF-IIB"/>
    <property type="match status" value="1"/>
</dbReference>
<organism evidence="1 2">
    <name type="scientific">Wenyingzhuangia heitensis</name>
    <dbReference type="NCBI Taxonomy" id="1487859"/>
    <lineage>
        <taxon>Bacteria</taxon>
        <taxon>Pseudomonadati</taxon>
        <taxon>Bacteroidota</taxon>
        <taxon>Flavobacteriia</taxon>
        <taxon>Flavobacteriales</taxon>
        <taxon>Flavobacteriaceae</taxon>
        <taxon>Wenyingzhuangia</taxon>
    </lineage>
</organism>
<evidence type="ECO:0000313" key="2">
    <source>
        <dbReference type="Proteomes" id="UP000745859"/>
    </source>
</evidence>
<dbReference type="InterPro" id="IPR006379">
    <property type="entry name" value="HAD-SF_hydro_IIB"/>
</dbReference>
<dbReference type="Proteomes" id="UP000745859">
    <property type="component" value="Unassembled WGS sequence"/>
</dbReference>
<gene>
    <name evidence="1" type="ORF">FHR24_000780</name>
</gene>
<proteinExistence type="predicted"/>
<dbReference type="Gene3D" id="3.40.50.1000">
    <property type="entry name" value="HAD superfamily/HAD-like"/>
    <property type="match status" value="1"/>
</dbReference>
<dbReference type="InterPro" id="IPR000150">
    <property type="entry name" value="Cof"/>
</dbReference>
<dbReference type="InterPro" id="IPR036412">
    <property type="entry name" value="HAD-like_sf"/>
</dbReference>
<dbReference type="PROSITE" id="PS01228">
    <property type="entry name" value="COF_1"/>
    <property type="match status" value="1"/>
</dbReference>
<dbReference type="NCBIfam" id="TIGR00099">
    <property type="entry name" value="Cof-subfamily"/>
    <property type="match status" value="1"/>
</dbReference>
<comment type="caution">
    <text evidence="1">The sequence shown here is derived from an EMBL/GenBank/DDBJ whole genome shotgun (WGS) entry which is preliminary data.</text>
</comment>
<dbReference type="PANTHER" id="PTHR10000">
    <property type="entry name" value="PHOSPHOSERINE PHOSPHATASE"/>
    <property type="match status" value="1"/>
</dbReference>
<reference evidence="1 2" key="1">
    <citation type="submission" date="2020-03" db="EMBL/GenBank/DDBJ databases">
        <title>Genomic Encyclopedia of Type Strains, Phase IV (KMG-IV): sequencing the most valuable type-strain genomes for metagenomic binning, comparative biology and taxonomic classification.</title>
        <authorList>
            <person name="Goeker M."/>
        </authorList>
    </citation>
    <scope>NUCLEOTIDE SEQUENCE [LARGE SCALE GENOMIC DNA]</scope>
    <source>
        <strain evidence="1 2">DSM 101599</strain>
    </source>
</reference>
<evidence type="ECO:0000313" key="1">
    <source>
        <dbReference type="EMBL" id="NIJ44341.1"/>
    </source>
</evidence>
<protein>
    <recommendedName>
        <fullName evidence="3">Cof subfamily of IIB subfamily of haloacid dehalogenase superfamily/HAD-superfamily hydrolase, subfamily IIB</fullName>
    </recommendedName>
</protein>
<dbReference type="SUPFAM" id="SSF56784">
    <property type="entry name" value="HAD-like"/>
    <property type="match status" value="1"/>
</dbReference>
<keyword evidence="2" id="KW-1185">Reference proteome</keyword>
<dbReference type="SFLD" id="SFLDG01140">
    <property type="entry name" value="C2.B:_Phosphomannomutase_and_P"/>
    <property type="match status" value="1"/>
</dbReference>
<dbReference type="PANTHER" id="PTHR10000:SF8">
    <property type="entry name" value="HAD SUPERFAMILY HYDROLASE-LIKE, TYPE 3"/>
    <property type="match status" value="1"/>
</dbReference>
<evidence type="ECO:0008006" key="3">
    <source>
        <dbReference type="Google" id="ProtNLM"/>
    </source>
</evidence>
<name>A0ABX0UB07_9FLAO</name>
<sequence>MEIKIAFTDIDGTLLNSEREVSEMLKEQVARISSKNIPFILISSRMPSAMTHLQNDLGIEGLPMICYNGGLVLVDGEIVDDISIAPTILEDIAELNKENKFHISLYNNNDWYVPEMDFWALREENNTKVTPIVNPTKDVIKLWTEEGKGAHKVMCMGDKEHMDFLFSELGKLHGDKLHLYRSKDTYIEIANKNISKLTGIEELLACKYPKLTLDNCIAFGDNYNDIEMLKAVKLGVAVSNAKEEVLVIADAVTDANKKDGVAKAILKYI</sequence>
<dbReference type="Pfam" id="PF08282">
    <property type="entry name" value="Hydrolase_3"/>
    <property type="match status" value="1"/>
</dbReference>
<dbReference type="EMBL" id="JAASQL010000001">
    <property type="protein sequence ID" value="NIJ44341.1"/>
    <property type="molecule type" value="Genomic_DNA"/>
</dbReference>
<dbReference type="SFLD" id="SFLDS00003">
    <property type="entry name" value="Haloacid_Dehalogenase"/>
    <property type="match status" value="1"/>
</dbReference>
<accession>A0ABX0UB07</accession>
<dbReference type="CDD" id="cd07516">
    <property type="entry name" value="HAD_Pase"/>
    <property type="match status" value="1"/>
</dbReference>
<dbReference type="RefSeq" id="WP_167184156.1">
    <property type="nucleotide sequence ID" value="NZ_JAASQL010000001.1"/>
</dbReference>
<dbReference type="InterPro" id="IPR023214">
    <property type="entry name" value="HAD_sf"/>
</dbReference>
<dbReference type="Gene3D" id="3.30.1240.10">
    <property type="match status" value="1"/>
</dbReference>